<dbReference type="AlphaFoldDB" id="A0A0F9IYS8"/>
<name>A0A0F9IYS8_9ZZZZ</name>
<evidence type="ECO:0000313" key="1">
    <source>
        <dbReference type="EMBL" id="KKM25279.1"/>
    </source>
</evidence>
<gene>
    <name evidence="1" type="ORF">LCGC14_1596610</name>
</gene>
<proteinExistence type="predicted"/>
<sequence>MITVQTIDSTTFKVTVEKDTTTTHTVTVTPSFYEKLTDKYVKPEELVKQSFVFLLERESNTSILRSFNLSVISQYFPEYEETIRGMLK</sequence>
<dbReference type="EMBL" id="LAZR01012748">
    <property type="protein sequence ID" value="KKM25279.1"/>
    <property type="molecule type" value="Genomic_DNA"/>
</dbReference>
<reference evidence="1" key="1">
    <citation type="journal article" date="2015" name="Nature">
        <title>Complex archaea that bridge the gap between prokaryotes and eukaryotes.</title>
        <authorList>
            <person name="Spang A."/>
            <person name="Saw J.H."/>
            <person name="Jorgensen S.L."/>
            <person name="Zaremba-Niedzwiedzka K."/>
            <person name="Martijn J."/>
            <person name="Lind A.E."/>
            <person name="van Eijk R."/>
            <person name="Schleper C."/>
            <person name="Guy L."/>
            <person name="Ettema T.J."/>
        </authorList>
    </citation>
    <scope>NUCLEOTIDE SEQUENCE</scope>
</reference>
<protein>
    <submittedName>
        <fullName evidence="1">Uncharacterized protein</fullName>
    </submittedName>
</protein>
<comment type="caution">
    <text evidence="1">The sequence shown here is derived from an EMBL/GenBank/DDBJ whole genome shotgun (WGS) entry which is preliminary data.</text>
</comment>
<accession>A0A0F9IYS8</accession>
<organism evidence="1">
    <name type="scientific">marine sediment metagenome</name>
    <dbReference type="NCBI Taxonomy" id="412755"/>
    <lineage>
        <taxon>unclassified sequences</taxon>
        <taxon>metagenomes</taxon>
        <taxon>ecological metagenomes</taxon>
    </lineage>
</organism>